<feature type="binding site" evidence="4">
    <location>
        <position position="222"/>
    </location>
    <ligand>
        <name>pyridoxal 5'-phosphate</name>
        <dbReference type="ChEBI" id="CHEBI:597326"/>
    </ligand>
</feature>
<evidence type="ECO:0000256" key="1">
    <source>
        <dbReference type="ARBA" id="ARBA00022642"/>
    </source>
</evidence>
<dbReference type="EC" id="3.7.1.3" evidence="4 5"/>
<dbReference type="InterPro" id="IPR015422">
    <property type="entry name" value="PyrdxlP-dep_Trfase_small"/>
</dbReference>
<dbReference type="NCBIfam" id="TIGR01814">
    <property type="entry name" value="kynureninase"/>
    <property type="match status" value="1"/>
</dbReference>
<protein>
    <recommendedName>
        <fullName evidence="4 5">Kynureninase</fullName>
        <ecNumber evidence="4 5">3.7.1.3</ecNumber>
    </recommendedName>
    <alternativeName>
        <fullName evidence="4">L-kynurenine hydrolase</fullName>
    </alternativeName>
</protein>
<comment type="catalytic activity">
    <reaction evidence="4 5">
        <text>L-kynurenine + H2O = anthranilate + L-alanine + H(+)</text>
        <dbReference type="Rhea" id="RHEA:16813"/>
        <dbReference type="ChEBI" id="CHEBI:15377"/>
        <dbReference type="ChEBI" id="CHEBI:15378"/>
        <dbReference type="ChEBI" id="CHEBI:16567"/>
        <dbReference type="ChEBI" id="CHEBI:57959"/>
        <dbReference type="ChEBI" id="CHEBI:57972"/>
        <dbReference type="EC" id="3.7.1.3"/>
    </reaction>
</comment>
<dbReference type="GO" id="GO:0030170">
    <property type="term" value="F:pyridoxal phosphate binding"/>
    <property type="evidence" value="ECO:0007669"/>
    <property type="project" value="UniProtKB-UniRule"/>
</dbReference>
<dbReference type="GO" id="GO:0030429">
    <property type="term" value="F:kynureninase activity"/>
    <property type="evidence" value="ECO:0007669"/>
    <property type="project" value="UniProtKB-UniRule"/>
</dbReference>
<dbReference type="Proteomes" id="UP000663879">
    <property type="component" value="Unassembled WGS sequence"/>
</dbReference>
<evidence type="ECO:0000313" key="6">
    <source>
        <dbReference type="EMBL" id="CAF0890984.1"/>
    </source>
</evidence>
<dbReference type="PANTHER" id="PTHR14084">
    <property type="entry name" value="KYNURENINASE"/>
    <property type="match status" value="1"/>
</dbReference>
<dbReference type="InterPro" id="IPR015424">
    <property type="entry name" value="PyrdxlP-dep_Trfase"/>
</dbReference>
<feature type="modified residue" description="N6-(pyridoxal phosphate)lysine" evidence="4">
    <location>
        <position position="277"/>
    </location>
</feature>
<dbReference type="InterPro" id="IPR010111">
    <property type="entry name" value="Kynureninase"/>
</dbReference>
<comment type="cofactor">
    <cofactor evidence="4 5">
        <name>pyridoxal 5'-phosphate</name>
        <dbReference type="ChEBI" id="CHEBI:597326"/>
    </cofactor>
</comment>
<evidence type="ECO:0000256" key="4">
    <source>
        <dbReference type="HAMAP-Rule" id="MF_03017"/>
    </source>
</evidence>
<dbReference type="HAMAP" id="MF_01970">
    <property type="entry name" value="Kynureninase"/>
    <property type="match status" value="1"/>
</dbReference>
<dbReference type="GO" id="GO:0043420">
    <property type="term" value="P:anthranilate metabolic process"/>
    <property type="evidence" value="ECO:0007669"/>
    <property type="project" value="UniProtKB-UniRule"/>
</dbReference>
<comment type="similarity">
    <text evidence="4 5">Belongs to the kynureninase family.</text>
</comment>
<gene>
    <name evidence="4" type="primary">KYNU</name>
    <name evidence="6" type="ORF">OXX778_LOCUS10909</name>
</gene>
<keyword evidence="1 4" id="KW-0662">Pyridine nucleotide biosynthesis</keyword>
<feature type="binding site" evidence="4">
    <location>
        <position position="139"/>
    </location>
    <ligand>
        <name>pyridoxal 5'-phosphate</name>
        <dbReference type="ChEBI" id="CHEBI:597326"/>
    </ligand>
</feature>
<name>A0A813YYV6_9BILA</name>
<dbReference type="UniPathway" id="UPA00334">
    <property type="reaction ID" value="UER00455"/>
</dbReference>
<dbReference type="SUPFAM" id="SSF53383">
    <property type="entry name" value="PLP-dependent transferases"/>
    <property type="match status" value="1"/>
</dbReference>
<dbReference type="Gene3D" id="3.90.1150.10">
    <property type="entry name" value="Aspartate Aminotransferase, domain 1"/>
    <property type="match status" value="1"/>
</dbReference>
<dbReference type="PIRSF" id="PIRSF038800">
    <property type="entry name" value="KYNU"/>
    <property type="match status" value="1"/>
</dbReference>
<comment type="subcellular location">
    <subcellularLocation>
        <location evidence="4 5">Cytoplasm</location>
    </subcellularLocation>
</comment>
<keyword evidence="2 4" id="KW-0378">Hydrolase</keyword>
<dbReference type="Pfam" id="PF22580">
    <property type="entry name" value="KYNU_C"/>
    <property type="match status" value="1"/>
</dbReference>
<dbReference type="InterPro" id="IPR015421">
    <property type="entry name" value="PyrdxlP-dep_Trfase_major"/>
</dbReference>
<feature type="binding site" evidence="4">
    <location>
        <position position="251"/>
    </location>
    <ligand>
        <name>pyridoxal 5'-phosphate</name>
        <dbReference type="ChEBI" id="CHEBI:597326"/>
    </ligand>
</feature>
<evidence type="ECO:0000256" key="3">
    <source>
        <dbReference type="ARBA" id="ARBA00022898"/>
    </source>
</evidence>
<comment type="catalytic activity">
    <reaction evidence="5">
        <text>3-hydroxy-L-kynurenine + H2O = 3-hydroxyanthranilate + L-alanine + H(+)</text>
        <dbReference type="Rhea" id="RHEA:25143"/>
        <dbReference type="ChEBI" id="CHEBI:15377"/>
        <dbReference type="ChEBI" id="CHEBI:15378"/>
        <dbReference type="ChEBI" id="CHEBI:36559"/>
        <dbReference type="ChEBI" id="CHEBI:57972"/>
        <dbReference type="ChEBI" id="CHEBI:58125"/>
        <dbReference type="EC" id="3.7.1.3"/>
    </reaction>
</comment>
<comment type="pathway">
    <text evidence="4 5">Amino-acid degradation; L-kynurenine degradation; L-alanine and anthranilate from L-kynurenine: step 1/1.</text>
</comment>
<dbReference type="GO" id="GO:0097053">
    <property type="term" value="P:L-kynurenine catabolic process"/>
    <property type="evidence" value="ECO:0007669"/>
    <property type="project" value="UniProtKB-UniRule"/>
</dbReference>
<sequence length="464" mass="53480">MNDSTETHPFCSLDALANEWNLDLFSEEFSLELDKRNIWPSNRDKFHYPKLKDLSKVDLSLVEDPEAECIYMCGNSLGLQAKTAREYVNKEFDKWAKIGVYGHFEGELPWAECNEPLRPAMARLVGAKTEEVDLMNFLTVNLHLMMVSFYRPNEKRFKILLEEKAFPSDHYVVESQIKLNNLNPEECLLLLRPREGELTLRTEDILRVIEQEGDQIALVLLSGVHYFTGQLFKINEITQAAHSKGCYIGWDLAHAVGNVDLKLHDWNVDFAAWCTYKYLNSGAGSIGGVFLHEKHFEIANLKKLDGWWSHRFDTRFEMSNKIEYAIGASAYALSNPSILLCSCLKASLDIFDEIGIENLRKKSKILTAYMEALLNKTFDRNNNSETGIEYITPTDPEERGAQISIRFKNNVRLVHDELEKRGVVCDFREPDVLRFAPVPLYNTFSDIYKMVKTLENCFKIVFRK</sequence>
<dbReference type="GO" id="GO:0019441">
    <property type="term" value="P:L-tryptophan catabolic process to kynurenine"/>
    <property type="evidence" value="ECO:0007669"/>
    <property type="project" value="TreeGrafter"/>
</dbReference>
<dbReference type="UniPathway" id="UPA00253">
    <property type="reaction ID" value="UER00329"/>
</dbReference>
<keyword evidence="3 4" id="KW-0663">Pyridoxal phosphate</keyword>
<dbReference type="FunFam" id="3.40.640.10:FF:000031">
    <property type="entry name" value="Kynureninase"/>
    <property type="match status" value="1"/>
</dbReference>
<dbReference type="PANTHER" id="PTHR14084:SF0">
    <property type="entry name" value="KYNURENINASE"/>
    <property type="match status" value="1"/>
</dbReference>
<dbReference type="EMBL" id="CAJNOC010001785">
    <property type="protein sequence ID" value="CAF0890984.1"/>
    <property type="molecule type" value="Genomic_DNA"/>
</dbReference>
<feature type="binding site" evidence="4">
    <location>
        <position position="335"/>
    </location>
    <ligand>
        <name>pyridoxal 5'-phosphate</name>
        <dbReference type="ChEBI" id="CHEBI:597326"/>
    </ligand>
</feature>
<evidence type="ECO:0000256" key="2">
    <source>
        <dbReference type="ARBA" id="ARBA00022801"/>
    </source>
</evidence>
<feature type="binding site" evidence="4">
    <location>
        <position position="276"/>
    </location>
    <ligand>
        <name>pyridoxal 5'-phosphate</name>
        <dbReference type="ChEBI" id="CHEBI:597326"/>
    </ligand>
</feature>
<proteinExistence type="inferred from homology"/>
<reference evidence="6" key="1">
    <citation type="submission" date="2021-02" db="EMBL/GenBank/DDBJ databases">
        <authorList>
            <person name="Nowell W R."/>
        </authorList>
    </citation>
    <scope>NUCLEOTIDE SEQUENCE</scope>
    <source>
        <strain evidence="6">Ploen Becks lab</strain>
    </source>
</reference>
<dbReference type="AlphaFoldDB" id="A0A813YYV6"/>
<dbReference type="OrthoDB" id="5978656at2759"/>
<feature type="binding site" evidence="4">
    <location>
        <begin position="166"/>
        <end position="169"/>
    </location>
    <ligand>
        <name>pyridoxal 5'-phosphate</name>
        <dbReference type="ChEBI" id="CHEBI:597326"/>
    </ligand>
</feature>
<feature type="binding site" evidence="4">
    <location>
        <position position="138"/>
    </location>
    <ligand>
        <name>pyridoxal 5'-phosphate</name>
        <dbReference type="ChEBI" id="CHEBI:597326"/>
    </ligand>
</feature>
<comment type="function">
    <text evidence="4 5">Catalyzes the cleavage of L-kynurenine (L-Kyn) and L-3-hydroxykynurenine (L-3OHKyn) into anthranilic acid (AA) and 3-hydroxyanthranilic acid (3-OHAA), respectively.</text>
</comment>
<organism evidence="6 7">
    <name type="scientific">Brachionus calyciflorus</name>
    <dbReference type="NCBI Taxonomy" id="104777"/>
    <lineage>
        <taxon>Eukaryota</taxon>
        <taxon>Metazoa</taxon>
        <taxon>Spiralia</taxon>
        <taxon>Gnathifera</taxon>
        <taxon>Rotifera</taxon>
        <taxon>Eurotatoria</taxon>
        <taxon>Monogononta</taxon>
        <taxon>Pseudotrocha</taxon>
        <taxon>Ploima</taxon>
        <taxon>Brachionidae</taxon>
        <taxon>Brachionus</taxon>
    </lineage>
</organism>
<keyword evidence="4 5" id="KW-0963">Cytoplasm</keyword>
<dbReference type="Gene3D" id="3.40.640.10">
    <property type="entry name" value="Type I PLP-dependent aspartate aminotransferase-like (Major domain)"/>
    <property type="match status" value="1"/>
</dbReference>
<keyword evidence="7" id="KW-1185">Reference proteome</keyword>
<comment type="caution">
    <text evidence="6">The sequence shown here is derived from an EMBL/GenBank/DDBJ whole genome shotgun (WGS) entry which is preliminary data.</text>
</comment>
<accession>A0A813YYV6</accession>
<dbReference type="GO" id="GO:0005737">
    <property type="term" value="C:cytoplasm"/>
    <property type="evidence" value="ECO:0007669"/>
    <property type="project" value="UniProtKB-SubCell"/>
</dbReference>
<dbReference type="GO" id="GO:0019805">
    <property type="term" value="P:quinolinate biosynthetic process"/>
    <property type="evidence" value="ECO:0007669"/>
    <property type="project" value="UniProtKB-UniRule"/>
</dbReference>
<comment type="subunit">
    <text evidence="4 5">Homodimer.</text>
</comment>
<feature type="binding site" evidence="4">
    <location>
        <position position="307"/>
    </location>
    <ligand>
        <name>pyridoxal 5'-phosphate</name>
        <dbReference type="ChEBI" id="CHEBI:597326"/>
    </ligand>
</feature>
<evidence type="ECO:0000256" key="5">
    <source>
        <dbReference type="PIRNR" id="PIRNR038800"/>
    </source>
</evidence>
<evidence type="ECO:0000313" key="7">
    <source>
        <dbReference type="Proteomes" id="UP000663879"/>
    </source>
</evidence>
<dbReference type="GO" id="GO:0034354">
    <property type="term" value="P:'de novo' NAD+ biosynthetic process from L-tryptophan"/>
    <property type="evidence" value="ECO:0007669"/>
    <property type="project" value="UniProtKB-UniRule"/>
</dbReference>
<comment type="pathway">
    <text evidence="4 5">Cofactor biosynthesis; NAD(+) biosynthesis; quinolinate from L-kynurenine: step 2/3.</text>
</comment>
<feature type="binding site" evidence="4">
    <location>
        <position position="254"/>
    </location>
    <ligand>
        <name>pyridoxal 5'-phosphate</name>
        <dbReference type="ChEBI" id="CHEBI:597326"/>
    </ligand>
</feature>